<dbReference type="PROSITE" id="PS51166">
    <property type="entry name" value="CBM20"/>
    <property type="match status" value="1"/>
</dbReference>
<dbReference type="PROSITE" id="PS00820">
    <property type="entry name" value="GLUCOAMYLASE"/>
    <property type="match status" value="1"/>
</dbReference>
<evidence type="ECO:0000256" key="3">
    <source>
        <dbReference type="ARBA" id="ARBA00022729"/>
    </source>
</evidence>
<evidence type="ECO:0000256" key="5">
    <source>
        <dbReference type="ARBA" id="ARBA00023180"/>
    </source>
</evidence>
<dbReference type="InterPro" id="IPR011613">
    <property type="entry name" value="GH15-like"/>
</dbReference>
<dbReference type="SMART" id="SM01065">
    <property type="entry name" value="CBM_2"/>
    <property type="match status" value="1"/>
</dbReference>
<dbReference type="InterPro" id="IPR008291">
    <property type="entry name" value="Glucoamylase_SBD"/>
</dbReference>
<dbReference type="EMBL" id="JAGPXD010000001">
    <property type="protein sequence ID" value="KAH7375920.1"/>
    <property type="molecule type" value="Genomic_DNA"/>
</dbReference>
<dbReference type="PANTHER" id="PTHR31616">
    <property type="entry name" value="TREHALASE"/>
    <property type="match status" value="1"/>
</dbReference>
<dbReference type="PANTHER" id="PTHR31616:SF12">
    <property type="entry name" value="GLUCOAMYLASE"/>
    <property type="match status" value="1"/>
</dbReference>
<dbReference type="InterPro" id="IPR046966">
    <property type="entry name" value="Glucoamylase_active_site"/>
</dbReference>
<dbReference type="EC" id="3.2.1.3" evidence="9"/>
<feature type="binding site" evidence="11">
    <location>
        <position position="151"/>
    </location>
    <ligand>
        <name>substrate</name>
    </ligand>
</feature>
<evidence type="ECO:0000313" key="14">
    <source>
        <dbReference type="EMBL" id="KAH7375920.1"/>
    </source>
</evidence>
<keyword evidence="5" id="KW-0325">Glycoprotein</keyword>
<keyword evidence="15" id="KW-1185">Reference proteome</keyword>
<feature type="chain" id="PRO_5035469282" description="Glucoamylase" evidence="12">
    <location>
        <begin position="26"/>
        <end position="637"/>
    </location>
</feature>
<feature type="signal peptide" evidence="12">
    <location>
        <begin position="1"/>
        <end position="25"/>
    </location>
</feature>
<proteinExistence type="inferred from homology"/>
<dbReference type="Gene3D" id="2.60.40.10">
    <property type="entry name" value="Immunoglobulins"/>
    <property type="match status" value="1"/>
</dbReference>
<dbReference type="FunFam" id="1.50.10.10:FF:000018">
    <property type="entry name" value="Glucoamylase"/>
    <property type="match status" value="1"/>
</dbReference>
<dbReference type="SUPFAM" id="SSF49452">
    <property type="entry name" value="Starch-binding domain-like"/>
    <property type="match status" value="1"/>
</dbReference>
<dbReference type="OrthoDB" id="6123450at2759"/>
<sequence>MVSGTRMRFAGLAAAAALLAGQASSQQVPLDDYIAEQRPIALQSVLDNIGPDGVEVPGTAAGLVVASPSKQDPDYFFTWTRDSALTFKMIVDEFIADPVANAGLERHIKDYIRAQAVLQTVTNPSGGLLPSGRGLGEAKYEVDGSRFNGAWGRPQRDGPPLRAVALITYSKHLLHEGGNDNLVEARDVIWPVIQNDLSYVGQYWNSTGFDLWEEVSGSSFFTTQSQYRALIEGAQLAEALKLSPGCGASCDEAPQIGCFLSSSAYWNGEYFISNINTQTQRSGRDANSMLGSNVVFDVKASCNDPTIQPCHPHALSSFKSWVDGWRDEDAYPINAGIPQNEGVAVGRYNEDTYYNGNPWYLITFGAAEFLYNAVAQWKHQHRVTIDESSIGFFADLYPSAAVGTYRKGCHQNDESAAYDAIIAAVTAYADSFVEVGRRFTPEDGSLAEQYNRNEPFEPVGARDLTWSYAAFITMSSRRAGEYPPSWVPEGLSVPETCAPSSAVGRYAPAVAAGAPNVTDGLCAVSVRFNVNASTYYGEDIYVLGSASALGAWDIGSAQPLNADGYTASRPLWSVEAEVDADGQSVSYVYVRRQNCDQGFIYETINRTVDVPGCGDADAKPIVLEDAWEGPVGVPGNC</sequence>
<evidence type="ECO:0000256" key="6">
    <source>
        <dbReference type="ARBA" id="ARBA00023277"/>
    </source>
</evidence>
<dbReference type="GO" id="GO:0000272">
    <property type="term" value="P:polysaccharide catabolic process"/>
    <property type="evidence" value="ECO:0007669"/>
    <property type="project" value="UniProtKB-KW"/>
</dbReference>
<dbReference type="InterPro" id="IPR013784">
    <property type="entry name" value="Carb-bd-like_fold"/>
</dbReference>
<evidence type="ECO:0000256" key="7">
    <source>
        <dbReference type="ARBA" id="ARBA00023295"/>
    </source>
</evidence>
<evidence type="ECO:0000259" key="13">
    <source>
        <dbReference type="PROSITE" id="PS51166"/>
    </source>
</evidence>
<evidence type="ECO:0000256" key="2">
    <source>
        <dbReference type="ARBA" id="ARBA00006188"/>
    </source>
</evidence>
<comment type="caution">
    <text evidence="14">The sequence shown here is derived from an EMBL/GenBank/DDBJ whole genome shotgun (WGS) entry which is preliminary data.</text>
</comment>
<name>A0A8K0XA82_9PEZI</name>
<feature type="active site" description="Proton acceptor" evidence="10">
    <location>
        <position position="210"/>
    </location>
</feature>
<dbReference type="GO" id="GO:0004339">
    <property type="term" value="F:glucan 1,4-alpha-glucosidase activity"/>
    <property type="evidence" value="ECO:0007669"/>
    <property type="project" value="UniProtKB-EC"/>
</dbReference>
<evidence type="ECO:0000256" key="9">
    <source>
        <dbReference type="PIRNR" id="PIRNR001031"/>
    </source>
</evidence>
<evidence type="ECO:0000256" key="11">
    <source>
        <dbReference type="PIRSR" id="PIRSR001031-2"/>
    </source>
</evidence>
<feature type="active site" description="Proton donor" evidence="10">
    <location>
        <position position="213"/>
    </location>
</feature>
<keyword evidence="8 9" id="KW-0624">Polysaccharide degradation</keyword>
<reference evidence="14" key="1">
    <citation type="journal article" date="2021" name="Nat. Commun.">
        <title>Genetic determinants of endophytism in the Arabidopsis root mycobiome.</title>
        <authorList>
            <person name="Mesny F."/>
            <person name="Miyauchi S."/>
            <person name="Thiergart T."/>
            <person name="Pickel B."/>
            <person name="Atanasova L."/>
            <person name="Karlsson M."/>
            <person name="Huettel B."/>
            <person name="Barry K.W."/>
            <person name="Haridas S."/>
            <person name="Chen C."/>
            <person name="Bauer D."/>
            <person name="Andreopoulos W."/>
            <person name="Pangilinan J."/>
            <person name="LaButti K."/>
            <person name="Riley R."/>
            <person name="Lipzen A."/>
            <person name="Clum A."/>
            <person name="Drula E."/>
            <person name="Henrissat B."/>
            <person name="Kohler A."/>
            <person name="Grigoriev I.V."/>
            <person name="Martin F.M."/>
            <person name="Hacquard S."/>
        </authorList>
    </citation>
    <scope>NUCLEOTIDE SEQUENCE</scope>
    <source>
        <strain evidence="14">MPI-CAGE-AT-0016</strain>
    </source>
</reference>
<dbReference type="InterPro" id="IPR000165">
    <property type="entry name" value="Glucoamylase"/>
</dbReference>
<dbReference type="GO" id="GO:2001070">
    <property type="term" value="F:starch binding"/>
    <property type="evidence" value="ECO:0007669"/>
    <property type="project" value="InterPro"/>
</dbReference>
<accession>A0A8K0XA82</accession>
<dbReference type="Gene3D" id="1.50.10.10">
    <property type="match status" value="1"/>
</dbReference>
<dbReference type="InterPro" id="IPR008928">
    <property type="entry name" value="6-hairpin_glycosidase_sf"/>
</dbReference>
<dbReference type="Pfam" id="PF00723">
    <property type="entry name" value="Glyco_hydro_15"/>
    <property type="match status" value="1"/>
</dbReference>
<evidence type="ECO:0000256" key="10">
    <source>
        <dbReference type="PIRSR" id="PIRSR001031-1"/>
    </source>
</evidence>
<dbReference type="AlphaFoldDB" id="A0A8K0XA82"/>
<dbReference type="GO" id="GO:0000324">
    <property type="term" value="C:fungal-type vacuole"/>
    <property type="evidence" value="ECO:0007669"/>
    <property type="project" value="TreeGrafter"/>
</dbReference>
<dbReference type="Pfam" id="PF00686">
    <property type="entry name" value="CBM_20"/>
    <property type="match status" value="1"/>
</dbReference>
<feature type="domain" description="CBM20" evidence="13">
    <location>
        <begin position="518"/>
        <end position="629"/>
    </location>
</feature>
<evidence type="ECO:0000256" key="12">
    <source>
        <dbReference type="SAM" id="SignalP"/>
    </source>
</evidence>
<comment type="similarity">
    <text evidence="2 9">Belongs to the glycosyl hydrolase 15 family.</text>
</comment>
<evidence type="ECO:0000256" key="4">
    <source>
        <dbReference type="ARBA" id="ARBA00022801"/>
    </source>
</evidence>
<dbReference type="PRINTS" id="PR00736">
    <property type="entry name" value="GLHYDRLASE15"/>
</dbReference>
<organism evidence="14 15">
    <name type="scientific">Plectosphaerella cucumerina</name>
    <dbReference type="NCBI Taxonomy" id="40658"/>
    <lineage>
        <taxon>Eukaryota</taxon>
        <taxon>Fungi</taxon>
        <taxon>Dikarya</taxon>
        <taxon>Ascomycota</taxon>
        <taxon>Pezizomycotina</taxon>
        <taxon>Sordariomycetes</taxon>
        <taxon>Hypocreomycetidae</taxon>
        <taxon>Glomerellales</taxon>
        <taxon>Plectosphaerellaceae</taxon>
        <taxon>Plectosphaerella</taxon>
    </lineage>
</organism>
<dbReference type="Proteomes" id="UP000813385">
    <property type="component" value="Unassembled WGS sequence"/>
</dbReference>
<dbReference type="InterPro" id="IPR012341">
    <property type="entry name" value="6hp_glycosidase-like_sf"/>
</dbReference>
<comment type="catalytic activity">
    <reaction evidence="1 9">
        <text>Hydrolysis of terminal (1-&gt;4)-linked alpha-D-glucose residues successively from non-reducing ends of the chains with release of beta-D-glucose.</text>
        <dbReference type="EC" id="3.2.1.3"/>
    </reaction>
</comment>
<keyword evidence="3 12" id="KW-0732">Signal</keyword>
<keyword evidence="7 9" id="KW-0326">Glycosidase</keyword>
<dbReference type="PIRSF" id="PIRSF001031">
    <property type="entry name" value="Glu-a-glcsd_SBD"/>
    <property type="match status" value="1"/>
</dbReference>
<gene>
    <name evidence="14" type="ORF">B0T11DRAFT_314354</name>
</gene>
<dbReference type="SUPFAM" id="SSF48208">
    <property type="entry name" value="Six-hairpin glycosidases"/>
    <property type="match status" value="1"/>
</dbReference>
<dbReference type="InterPro" id="IPR013783">
    <property type="entry name" value="Ig-like_fold"/>
</dbReference>
<evidence type="ECO:0000256" key="8">
    <source>
        <dbReference type="ARBA" id="ARBA00023326"/>
    </source>
</evidence>
<evidence type="ECO:0000313" key="15">
    <source>
        <dbReference type="Proteomes" id="UP000813385"/>
    </source>
</evidence>
<protein>
    <recommendedName>
        <fullName evidence="9">Glucoamylase</fullName>
        <ecNumber evidence="9">3.2.1.3</ecNumber>
    </recommendedName>
    <alternativeName>
        <fullName evidence="9">1,4-alpha-D-glucan glucohydrolase</fullName>
    </alternativeName>
    <alternativeName>
        <fullName evidence="9">Glucan 1,4-alpha-glucosidase</fullName>
    </alternativeName>
</protein>
<evidence type="ECO:0000256" key="1">
    <source>
        <dbReference type="ARBA" id="ARBA00001863"/>
    </source>
</evidence>
<keyword evidence="4 9" id="KW-0378">Hydrolase</keyword>
<dbReference type="InterPro" id="IPR002044">
    <property type="entry name" value="CBM20"/>
</dbReference>
<keyword evidence="6 9" id="KW-0119">Carbohydrate metabolism</keyword>